<accession>A0ABR4PRL9</accession>
<feature type="region of interest" description="Disordered" evidence="1">
    <location>
        <begin position="637"/>
        <end position="674"/>
    </location>
</feature>
<feature type="region of interest" description="Disordered" evidence="1">
    <location>
        <begin position="706"/>
        <end position="726"/>
    </location>
</feature>
<sequence length="726" mass="80407">MVDISEDHTAAELPVDMDLQTLVELSNNMATEEKGMEAELKSLKAAYQQAIGLGRRVTNGGKGNKRGNRDTSTNSEKLSNEINSGVAKHNPEGPRQVKGSDGSLILRMDQLTLRDLTGHTVHLAPEEHVRVTRRQAAERRERQEGQYQLDSWSQDMLAVFLDQEEHLPLRGSTDDTSVWSASSFAPGSYSYTGPAFQRYRSMASQASLTSTSDEGSIVHHNSYLRPDWTNKNPSNLAERALDKFLTLNSITNTKHNSMAKANGILEPHCGRAPNSSSKRSAGHIEDVQRKTTSRESPNKSQVITLEDVEREYGDGKVDDIAEDSDDDSFVELITSRSPAKPISRIEDSVEALDQLEEAIDTLNQATLTQTFVSAQTRTSPDRTASPRTTMIENPVKKGNFSTMRAKPTAPRESILRRVSSMTLKPSPTQESSKNLPPAEPVKRPLSLQTSKATVKSSKPPTIANFELPGEAVAKRLREQREARRIQRELAENNVKSSPTGTIRRTKSTKELTKPAFELPGEALSRKKREAHEARLKAQEEEERKRREFKAKPLRASLQPSVIPRETVASLARKSKMGLEGLDNCNLSINKRGSAIGSNRPSIANVIQANTPAPRSPGTLRHKQSTIITPTMAGLTTQRTVSATDAQAQRQRAREIYNRDQRDTEDLEREKRDREAAARLARDAAAERGRQASREWAERQRVKLANAPDVGFGVGYGPGGQLGLRPF</sequence>
<feature type="compositionally biased region" description="Gly residues" evidence="1">
    <location>
        <begin position="711"/>
        <end position="726"/>
    </location>
</feature>
<gene>
    <name evidence="2" type="ORF">PVAG01_02588</name>
</gene>
<feature type="compositionally biased region" description="Polar residues" evidence="1">
    <location>
        <begin position="446"/>
        <end position="459"/>
    </location>
</feature>
<feature type="compositionally biased region" description="Polar residues" evidence="1">
    <location>
        <begin position="70"/>
        <end position="83"/>
    </location>
</feature>
<evidence type="ECO:0000313" key="2">
    <source>
        <dbReference type="EMBL" id="KAL3425797.1"/>
    </source>
</evidence>
<name>A0ABR4PRL9_9HELO</name>
<organism evidence="2 3">
    <name type="scientific">Phlyctema vagabunda</name>
    <dbReference type="NCBI Taxonomy" id="108571"/>
    <lineage>
        <taxon>Eukaryota</taxon>
        <taxon>Fungi</taxon>
        <taxon>Dikarya</taxon>
        <taxon>Ascomycota</taxon>
        <taxon>Pezizomycotina</taxon>
        <taxon>Leotiomycetes</taxon>
        <taxon>Helotiales</taxon>
        <taxon>Dermateaceae</taxon>
        <taxon>Phlyctema</taxon>
    </lineage>
</organism>
<evidence type="ECO:0008006" key="4">
    <source>
        <dbReference type="Google" id="ProtNLM"/>
    </source>
</evidence>
<feature type="compositionally biased region" description="Basic and acidic residues" evidence="1">
    <location>
        <begin position="529"/>
        <end position="545"/>
    </location>
</feature>
<feature type="compositionally biased region" description="Basic and acidic residues" evidence="1">
    <location>
        <begin position="282"/>
        <end position="297"/>
    </location>
</feature>
<dbReference type="Proteomes" id="UP001629113">
    <property type="component" value="Unassembled WGS sequence"/>
</dbReference>
<feature type="compositionally biased region" description="Polar residues" evidence="1">
    <location>
        <begin position="419"/>
        <end position="434"/>
    </location>
</feature>
<feature type="compositionally biased region" description="Basic and acidic residues" evidence="1">
    <location>
        <begin position="651"/>
        <end position="674"/>
    </location>
</feature>
<proteinExistence type="predicted"/>
<reference evidence="2 3" key="1">
    <citation type="submission" date="2024-06" db="EMBL/GenBank/DDBJ databases">
        <title>Complete genome of Phlyctema vagabunda strain 19-DSS-EL-015.</title>
        <authorList>
            <person name="Fiorenzani C."/>
        </authorList>
    </citation>
    <scope>NUCLEOTIDE SEQUENCE [LARGE SCALE GENOMIC DNA]</scope>
    <source>
        <strain evidence="2 3">19-DSS-EL-015</strain>
    </source>
</reference>
<evidence type="ECO:0000256" key="1">
    <source>
        <dbReference type="SAM" id="MobiDB-lite"/>
    </source>
</evidence>
<feature type="compositionally biased region" description="Polar residues" evidence="1">
    <location>
        <begin position="373"/>
        <end position="391"/>
    </location>
</feature>
<feature type="region of interest" description="Disordered" evidence="1">
    <location>
        <begin position="264"/>
        <end position="301"/>
    </location>
</feature>
<feature type="region of interest" description="Disordered" evidence="1">
    <location>
        <begin position="492"/>
        <end position="511"/>
    </location>
</feature>
<comment type="caution">
    <text evidence="2">The sequence shown here is derived from an EMBL/GenBank/DDBJ whole genome shotgun (WGS) entry which is preliminary data.</text>
</comment>
<evidence type="ECO:0000313" key="3">
    <source>
        <dbReference type="Proteomes" id="UP001629113"/>
    </source>
</evidence>
<dbReference type="EMBL" id="JBFCZG010000002">
    <property type="protein sequence ID" value="KAL3425797.1"/>
    <property type="molecule type" value="Genomic_DNA"/>
</dbReference>
<feature type="region of interest" description="Disordered" evidence="1">
    <location>
        <begin position="55"/>
        <end position="100"/>
    </location>
</feature>
<feature type="region of interest" description="Disordered" evidence="1">
    <location>
        <begin position="525"/>
        <end position="554"/>
    </location>
</feature>
<protein>
    <recommendedName>
        <fullName evidence="4">Carboxylesterase family protein</fullName>
    </recommendedName>
</protein>
<keyword evidence="3" id="KW-1185">Reference proteome</keyword>
<feature type="region of interest" description="Disordered" evidence="1">
    <location>
        <begin position="373"/>
        <end position="462"/>
    </location>
</feature>
<feature type="compositionally biased region" description="Polar residues" evidence="1">
    <location>
        <begin position="493"/>
        <end position="502"/>
    </location>
</feature>